<dbReference type="EMBL" id="CP003190">
    <property type="protein sequence ID" value="AGL83394.1"/>
    <property type="molecule type" value="Genomic_DNA"/>
</dbReference>
<organism evidence="1 2">
    <name type="scientific">Pseudomonas protegens (strain DSM 19095 / LMG 27888 / CFBP 6595 / CHA0)</name>
    <dbReference type="NCBI Taxonomy" id="1124983"/>
    <lineage>
        <taxon>Bacteria</taxon>
        <taxon>Pseudomonadati</taxon>
        <taxon>Pseudomonadota</taxon>
        <taxon>Gammaproteobacteria</taxon>
        <taxon>Pseudomonadales</taxon>
        <taxon>Pseudomonadaceae</taxon>
        <taxon>Pseudomonas</taxon>
    </lineage>
</organism>
<dbReference type="KEGG" id="pprc:PFLCHA0_c16060"/>
<sequence>MNRAQARAAVHLLIRHWLDEPVDFDDQNGLSELGLDRDDIEALLWRLEDRFDLGVLPREEQRALGQLERVDDLVQWLLEKARQNQD</sequence>
<gene>
    <name evidence="1" type="ORF">PFLCHA0_c16060</name>
</gene>
<evidence type="ECO:0000313" key="1">
    <source>
        <dbReference type="EMBL" id="AGL83394.1"/>
    </source>
</evidence>
<name>A0A2C9EIC7_PSEPH</name>
<dbReference type="HOGENOM" id="CLU_2539967_0_0_6"/>
<protein>
    <recommendedName>
        <fullName evidence="3">Acyl carrier protein</fullName>
    </recommendedName>
</protein>
<dbReference type="RefSeq" id="WP_015634591.1">
    <property type="nucleotide sequence ID" value="NC_021237.1"/>
</dbReference>
<evidence type="ECO:0000313" key="2">
    <source>
        <dbReference type="Proteomes" id="UP000013940"/>
    </source>
</evidence>
<proteinExistence type="predicted"/>
<dbReference type="GeneID" id="57474589"/>
<dbReference type="Proteomes" id="UP000013940">
    <property type="component" value="Chromosome"/>
</dbReference>
<reference evidence="2" key="1">
    <citation type="journal article" date="2014" name="Genome Announc.">
        <title>Full-genome sequence of the plant growth-promoting bacterium Pseudomonas protegens CHA0.</title>
        <authorList>
            <person name="Jousset A."/>
            <person name="Schuldes J."/>
            <person name="Keel C."/>
            <person name="Maurhofer M."/>
            <person name="Daniel R."/>
            <person name="Scheu S."/>
            <person name="Thuermer A."/>
        </authorList>
    </citation>
    <scope>NUCLEOTIDE SEQUENCE [LARGE SCALE GENOMIC DNA]</scope>
    <source>
        <strain evidence="2">DSM 19095 / LMG 27888 / CFBP 6595 / CHA0</strain>
    </source>
</reference>
<accession>A0A2C9EIC7</accession>
<evidence type="ECO:0008006" key="3">
    <source>
        <dbReference type="Google" id="ProtNLM"/>
    </source>
</evidence>
<dbReference type="AlphaFoldDB" id="A0A2C9EIC7"/>
<dbReference type="eggNOG" id="ENOG5031CK1">
    <property type="taxonomic scope" value="Bacteria"/>
</dbReference>